<name>A0ABQ5KWN4_9EUKA</name>
<comment type="caution">
    <text evidence="2">The sequence shown here is derived from an EMBL/GenBank/DDBJ whole genome shotgun (WGS) entry which is preliminary data.</text>
</comment>
<reference evidence="2" key="1">
    <citation type="submission" date="2022-03" db="EMBL/GenBank/DDBJ databases">
        <title>Draft genome sequence of Aduncisulcus paluster, a free-living microaerophilic Fornicata.</title>
        <authorList>
            <person name="Yuyama I."/>
            <person name="Kume K."/>
            <person name="Tamura T."/>
            <person name="Inagaki Y."/>
            <person name="Hashimoto T."/>
        </authorList>
    </citation>
    <scope>NUCLEOTIDE SEQUENCE</scope>
    <source>
        <strain evidence="2">NY0171</strain>
    </source>
</reference>
<protein>
    <submittedName>
        <fullName evidence="2">Uncharacterized protein</fullName>
    </submittedName>
</protein>
<evidence type="ECO:0000256" key="1">
    <source>
        <dbReference type="SAM" id="MobiDB-lite"/>
    </source>
</evidence>
<evidence type="ECO:0000313" key="3">
    <source>
        <dbReference type="Proteomes" id="UP001057375"/>
    </source>
</evidence>
<sequence length="227" mass="25606">MISGVISKPTDIYPINMLAEDQKYILSDTCFSSSTPDFEVQIIQCFHDSSEFYDSLVSSESSSIHSSHEPPIHSHPLSPSFDSIDIAPIYECVKASSLSSSSQSVFLNTSYPTSSTKLFLQTVRAIFVFKTVEFISEHSKQGSESDEGSPKNEAQSFVNPQSSLKKLIEWSGESESNIKRKFAFWRKQGVPAFLHDFFVKHSKKVGLKKKDRDMLMYGKDRVKKGFF</sequence>
<proteinExistence type="predicted"/>
<organism evidence="2 3">
    <name type="scientific">Aduncisulcus paluster</name>
    <dbReference type="NCBI Taxonomy" id="2918883"/>
    <lineage>
        <taxon>Eukaryota</taxon>
        <taxon>Metamonada</taxon>
        <taxon>Carpediemonas-like organisms</taxon>
        <taxon>Aduncisulcus</taxon>
    </lineage>
</organism>
<gene>
    <name evidence="2" type="ORF">ADUPG1_009750</name>
</gene>
<dbReference type="Proteomes" id="UP001057375">
    <property type="component" value="Unassembled WGS sequence"/>
</dbReference>
<evidence type="ECO:0000313" key="2">
    <source>
        <dbReference type="EMBL" id="GKT36857.1"/>
    </source>
</evidence>
<keyword evidence="3" id="KW-1185">Reference proteome</keyword>
<feature type="region of interest" description="Disordered" evidence="1">
    <location>
        <begin position="140"/>
        <end position="160"/>
    </location>
</feature>
<dbReference type="EMBL" id="BQXS01011319">
    <property type="protein sequence ID" value="GKT36857.1"/>
    <property type="molecule type" value="Genomic_DNA"/>
</dbReference>
<accession>A0ABQ5KWN4</accession>